<keyword evidence="5 7" id="KW-1133">Transmembrane helix</keyword>
<evidence type="ECO:0000256" key="2">
    <source>
        <dbReference type="ARBA" id="ARBA00005236"/>
    </source>
</evidence>
<evidence type="ECO:0000256" key="3">
    <source>
        <dbReference type="ARBA" id="ARBA00022475"/>
    </source>
</evidence>
<proteinExistence type="inferred from homology"/>
<feature type="transmembrane region" description="Helical" evidence="7">
    <location>
        <begin position="25"/>
        <end position="48"/>
    </location>
</feature>
<keyword evidence="3" id="KW-1003">Cell membrane</keyword>
<feature type="domain" description="MacB-like periplasmic core" evidence="9">
    <location>
        <begin position="27"/>
        <end position="226"/>
    </location>
</feature>
<protein>
    <submittedName>
        <fullName evidence="10">FtsX-like permease family protein</fullName>
    </submittedName>
</protein>
<evidence type="ECO:0000259" key="9">
    <source>
        <dbReference type="Pfam" id="PF12704"/>
    </source>
</evidence>
<keyword evidence="4 7" id="KW-0812">Transmembrane</keyword>
<dbReference type="RefSeq" id="WP_158347607.1">
    <property type="nucleotide sequence ID" value="NZ_CP042427.1"/>
</dbReference>
<accession>A0A5J6ZCN8</accession>
<dbReference type="OrthoDB" id="9808461at2"/>
<dbReference type="Pfam" id="PF02687">
    <property type="entry name" value="FtsX"/>
    <property type="match status" value="1"/>
</dbReference>
<evidence type="ECO:0000259" key="8">
    <source>
        <dbReference type="Pfam" id="PF02687"/>
    </source>
</evidence>
<feature type="transmembrane region" description="Helical" evidence="7">
    <location>
        <begin position="360"/>
        <end position="385"/>
    </location>
</feature>
<comment type="similarity">
    <text evidence="2">Belongs to the ABC-4 integral membrane protein family. LolC/E subfamily.</text>
</comment>
<dbReference type="GO" id="GO:0044874">
    <property type="term" value="P:lipoprotein localization to outer membrane"/>
    <property type="evidence" value="ECO:0007669"/>
    <property type="project" value="TreeGrafter"/>
</dbReference>
<keyword evidence="6 7" id="KW-0472">Membrane</keyword>
<evidence type="ECO:0000256" key="7">
    <source>
        <dbReference type="SAM" id="Phobius"/>
    </source>
</evidence>
<dbReference type="GO" id="GO:0098797">
    <property type="term" value="C:plasma membrane protein complex"/>
    <property type="evidence" value="ECO:0007669"/>
    <property type="project" value="TreeGrafter"/>
</dbReference>
<dbReference type="InterPro" id="IPR025857">
    <property type="entry name" value="MacB_PCD"/>
</dbReference>
<evidence type="ECO:0000313" key="11">
    <source>
        <dbReference type="Proteomes" id="UP000325981"/>
    </source>
</evidence>
<evidence type="ECO:0000256" key="5">
    <source>
        <dbReference type="ARBA" id="ARBA00022989"/>
    </source>
</evidence>
<organism evidence="10 11">
    <name type="scientific">Buchnera aphidicola</name>
    <name type="common">Aphis fabae</name>
    <dbReference type="NCBI Taxonomy" id="571430"/>
    <lineage>
        <taxon>Bacteria</taxon>
        <taxon>Pseudomonadati</taxon>
        <taxon>Pseudomonadota</taxon>
        <taxon>Gammaproteobacteria</taxon>
        <taxon>Enterobacterales</taxon>
        <taxon>Erwiniaceae</taxon>
        <taxon>Buchnera</taxon>
    </lineage>
</organism>
<feature type="transmembrane region" description="Helical" evidence="7">
    <location>
        <begin position="311"/>
        <end position="339"/>
    </location>
</feature>
<evidence type="ECO:0000256" key="1">
    <source>
        <dbReference type="ARBA" id="ARBA00004651"/>
    </source>
</evidence>
<dbReference type="PANTHER" id="PTHR30489">
    <property type="entry name" value="LIPOPROTEIN-RELEASING SYSTEM TRANSMEMBRANE PROTEIN LOLE"/>
    <property type="match status" value="1"/>
</dbReference>
<gene>
    <name evidence="10" type="ORF">FQV33_00430</name>
</gene>
<comment type="subcellular location">
    <subcellularLocation>
        <location evidence="1">Cell membrane</location>
        <topology evidence="1">Multi-pass membrane protein</topology>
    </subcellularLocation>
</comment>
<dbReference type="InterPro" id="IPR003838">
    <property type="entry name" value="ABC3_permease_C"/>
</dbReference>
<name>A0A5J6ZCN8_9GAMM</name>
<dbReference type="InterPro" id="IPR051447">
    <property type="entry name" value="Lipoprotein-release_system"/>
</dbReference>
<dbReference type="Proteomes" id="UP000325981">
    <property type="component" value="Chromosome"/>
</dbReference>
<evidence type="ECO:0000313" key="10">
    <source>
        <dbReference type="EMBL" id="QFQ32468.1"/>
    </source>
</evidence>
<sequence>MYKPIYIFIGLRYLWNSRLTSFKKIITTLSIIGISIGISSIIITISLINGFQNEFKKNFLSFIPHLIITNKNYYIDESEFPKNILKLKNIQKVSSFINSKVLVKNKKKISIGEIIAFKAKNYDSFRNYNIKNTLYTLNSKENNVIIGKKLAEKLNININDLIKLIVIPNSKKKFLTKQFNEQIFKVTGFFYTKNEVDSYQILINTQIALKFLHYDKNYITGWRIWLKDPLSFNINTFKTKKNNLLFLDWTLKQGELFKAVQIEKYIILLFFISILSVSGLNVVITLTVNMIEKKNIIAILQTQGLCRKKIMFIFVTLGLSTSLIGNLLGTLISFILIYQKKILNLLIKILFNNISISIEIFPFQIFLVNIIFILISILSTLYPIWNITKSTPSTILSNE</sequence>
<reference evidence="10 11" key="1">
    <citation type="submission" date="2019-07" db="EMBL/GenBank/DDBJ databases">
        <title>Buchnera limit thermal tolerance of host aphids.</title>
        <authorList>
            <person name="Zhang B."/>
            <person name="Moran N."/>
        </authorList>
    </citation>
    <scope>NUCLEOTIDE SEQUENCE [LARGE SCALE GENOMIC DNA]</scope>
    <source>
        <strain evidence="10 11">Afa-UT1</strain>
    </source>
</reference>
<dbReference type="PANTHER" id="PTHR30489:SF0">
    <property type="entry name" value="LIPOPROTEIN-RELEASING SYSTEM TRANSMEMBRANE PROTEIN LOLE"/>
    <property type="match status" value="1"/>
</dbReference>
<feature type="domain" description="ABC3 transporter permease C-terminal" evidence="8">
    <location>
        <begin position="269"/>
        <end position="392"/>
    </location>
</feature>
<evidence type="ECO:0000256" key="6">
    <source>
        <dbReference type="ARBA" id="ARBA00023136"/>
    </source>
</evidence>
<dbReference type="EMBL" id="CP042427">
    <property type="protein sequence ID" value="QFQ32468.1"/>
    <property type="molecule type" value="Genomic_DNA"/>
</dbReference>
<dbReference type="AlphaFoldDB" id="A0A5J6ZCN8"/>
<evidence type="ECO:0000256" key="4">
    <source>
        <dbReference type="ARBA" id="ARBA00022692"/>
    </source>
</evidence>
<feature type="transmembrane region" description="Helical" evidence="7">
    <location>
        <begin position="265"/>
        <end position="291"/>
    </location>
</feature>
<dbReference type="Pfam" id="PF12704">
    <property type="entry name" value="MacB_PCD"/>
    <property type="match status" value="1"/>
</dbReference>